<gene>
    <name evidence="1" type="ORF">LJ739_15370</name>
</gene>
<protein>
    <submittedName>
        <fullName evidence="1">PilN domain-containing protein</fullName>
    </submittedName>
</protein>
<accession>A0ABS8GAU6</accession>
<keyword evidence="2" id="KW-1185">Reference proteome</keyword>
<evidence type="ECO:0000313" key="1">
    <source>
        <dbReference type="EMBL" id="MCC2617633.1"/>
    </source>
</evidence>
<comment type="caution">
    <text evidence="1">The sequence shown here is derived from an EMBL/GenBank/DDBJ whole genome shotgun (WGS) entry which is preliminary data.</text>
</comment>
<dbReference type="Proteomes" id="UP001520878">
    <property type="component" value="Unassembled WGS sequence"/>
</dbReference>
<dbReference type="InterPro" id="IPR007813">
    <property type="entry name" value="PilN"/>
</dbReference>
<reference evidence="1 2" key="1">
    <citation type="submission" date="2021-10" db="EMBL/GenBank/DDBJ databases">
        <title>Draft genome of Aestuariibacter halophilus JC2043.</title>
        <authorList>
            <person name="Emsley S.A."/>
            <person name="Pfannmuller K.M."/>
            <person name="Ushijima B."/>
            <person name="Saw J.H."/>
            <person name="Videau P."/>
        </authorList>
    </citation>
    <scope>NUCLEOTIDE SEQUENCE [LARGE SCALE GENOMIC DNA]</scope>
    <source>
        <strain evidence="1 2">JC2043</strain>
    </source>
</reference>
<dbReference type="EMBL" id="JAJEWP010000005">
    <property type="protein sequence ID" value="MCC2617633.1"/>
    <property type="molecule type" value="Genomic_DNA"/>
</dbReference>
<sequence length="205" mass="22869">MKNRINFYRPAFQPRLVLLSAGFSTTLVALALLITVGWTAYAYQQRALSQQQALQGADSLAQARTTLEKLTQTLQQRKPDPVLVAKNRALSEQNRMYRKIVSALQAREQQKQRGFSPLLSDLARLHHQDIALTRIQLGADFIQLEGHSASSSAVPAWVENLKHSDVLYGTGFAQARLQRDEDQASLGFVLTSASHADTEEVRRGQ</sequence>
<proteinExistence type="predicted"/>
<organism evidence="1 2">
    <name type="scientific">Fluctibacter halophilus</name>
    <dbReference type="NCBI Taxonomy" id="226011"/>
    <lineage>
        <taxon>Bacteria</taxon>
        <taxon>Pseudomonadati</taxon>
        <taxon>Pseudomonadota</taxon>
        <taxon>Gammaproteobacteria</taxon>
        <taxon>Alteromonadales</taxon>
        <taxon>Alteromonadaceae</taxon>
        <taxon>Fluctibacter</taxon>
    </lineage>
</organism>
<name>A0ABS8GAU6_9ALTE</name>
<dbReference type="RefSeq" id="WP_229161932.1">
    <property type="nucleotide sequence ID" value="NZ_JAJEWP010000005.1"/>
</dbReference>
<evidence type="ECO:0000313" key="2">
    <source>
        <dbReference type="Proteomes" id="UP001520878"/>
    </source>
</evidence>
<dbReference type="Pfam" id="PF05137">
    <property type="entry name" value="PilN"/>
    <property type="match status" value="1"/>
</dbReference>